<dbReference type="EC" id="3.1.1.47" evidence="1"/>
<dbReference type="PANTHER" id="PTHR10272">
    <property type="entry name" value="PLATELET-ACTIVATING FACTOR ACETYLHYDROLASE"/>
    <property type="match status" value="1"/>
</dbReference>
<organism evidence="5 6">
    <name type="scientific">Apiospora kogelbergensis</name>
    <dbReference type="NCBI Taxonomy" id="1337665"/>
    <lineage>
        <taxon>Eukaryota</taxon>
        <taxon>Fungi</taxon>
        <taxon>Dikarya</taxon>
        <taxon>Ascomycota</taxon>
        <taxon>Pezizomycotina</taxon>
        <taxon>Sordariomycetes</taxon>
        <taxon>Xylariomycetidae</taxon>
        <taxon>Amphisphaeriales</taxon>
        <taxon>Apiosporaceae</taxon>
        <taxon>Apiospora</taxon>
    </lineage>
</organism>
<name>A0AAW0QTE1_9PEZI</name>
<keyword evidence="6" id="KW-1185">Reference proteome</keyword>
<dbReference type="Proteomes" id="UP001392437">
    <property type="component" value="Unassembled WGS sequence"/>
</dbReference>
<evidence type="ECO:0000256" key="2">
    <source>
        <dbReference type="ARBA" id="ARBA00022801"/>
    </source>
</evidence>
<accession>A0AAW0QTE1</accession>
<dbReference type="EMBL" id="JAQQWP010000009">
    <property type="protein sequence ID" value="KAK8101323.1"/>
    <property type="molecule type" value="Genomic_DNA"/>
</dbReference>
<evidence type="ECO:0000313" key="5">
    <source>
        <dbReference type="EMBL" id="KAK8101323.1"/>
    </source>
</evidence>
<evidence type="ECO:0000256" key="3">
    <source>
        <dbReference type="ARBA" id="ARBA00022963"/>
    </source>
</evidence>
<dbReference type="AlphaFoldDB" id="A0AAW0QTE1"/>
<feature type="non-terminal residue" evidence="5">
    <location>
        <position position="1"/>
    </location>
</feature>
<proteinExistence type="predicted"/>
<dbReference type="Pfam" id="PF03403">
    <property type="entry name" value="PAF-AH_p_II"/>
    <property type="match status" value="1"/>
</dbReference>
<gene>
    <name evidence="5" type="ORF">PG999_011697</name>
</gene>
<sequence length="156" mass="17398">YIFPKDNAQDTAVQNATGLGTYFRNVQIKMRLKGNVGSGPKSLQGTYWTNWAGRMFLNRVTIIGHSLNGAASIHIYRETERFPWVGQGILSDIWGPATVGLNIAIGSEAFMHWQDSFERMVGIGEEARGGSSPCWMMTMKGSMHLRRTDFAVLRPT</sequence>
<evidence type="ECO:0000256" key="4">
    <source>
        <dbReference type="ARBA" id="ARBA00023098"/>
    </source>
</evidence>
<keyword evidence="4" id="KW-0443">Lipid metabolism</keyword>
<dbReference type="GO" id="GO:0003847">
    <property type="term" value="F:1-alkyl-2-acetylglycerophosphocholine esterase activity"/>
    <property type="evidence" value="ECO:0007669"/>
    <property type="project" value="UniProtKB-EC"/>
</dbReference>
<dbReference type="GO" id="GO:0016042">
    <property type="term" value="P:lipid catabolic process"/>
    <property type="evidence" value="ECO:0007669"/>
    <property type="project" value="UniProtKB-KW"/>
</dbReference>
<dbReference type="InterPro" id="IPR029058">
    <property type="entry name" value="AB_hydrolase_fold"/>
</dbReference>
<reference evidence="5 6" key="1">
    <citation type="submission" date="2023-01" db="EMBL/GenBank/DDBJ databases">
        <title>Analysis of 21 Apiospora genomes using comparative genomics revels a genus with tremendous synthesis potential of carbohydrate active enzymes and secondary metabolites.</title>
        <authorList>
            <person name="Sorensen T."/>
        </authorList>
    </citation>
    <scope>NUCLEOTIDE SEQUENCE [LARGE SCALE GENOMIC DNA]</scope>
    <source>
        <strain evidence="5 6">CBS 117206</strain>
    </source>
</reference>
<evidence type="ECO:0000256" key="1">
    <source>
        <dbReference type="ARBA" id="ARBA00013201"/>
    </source>
</evidence>
<dbReference type="PANTHER" id="PTHR10272:SF0">
    <property type="entry name" value="PLATELET-ACTIVATING FACTOR ACETYLHYDROLASE"/>
    <property type="match status" value="1"/>
</dbReference>
<dbReference type="Gene3D" id="3.40.50.1820">
    <property type="entry name" value="alpha/beta hydrolase"/>
    <property type="match status" value="1"/>
</dbReference>
<keyword evidence="2" id="KW-0378">Hydrolase</keyword>
<evidence type="ECO:0000313" key="6">
    <source>
        <dbReference type="Proteomes" id="UP001392437"/>
    </source>
</evidence>
<keyword evidence="3" id="KW-0442">Lipid degradation</keyword>
<protein>
    <recommendedName>
        <fullName evidence="1">1-alkyl-2-acetylglycerophosphocholine esterase</fullName>
        <ecNumber evidence="1">3.1.1.47</ecNumber>
    </recommendedName>
</protein>
<comment type="caution">
    <text evidence="5">The sequence shown here is derived from an EMBL/GenBank/DDBJ whole genome shotgun (WGS) entry which is preliminary data.</text>
</comment>